<dbReference type="InterPro" id="IPR010987">
    <property type="entry name" value="Glutathione-S-Trfase_C-like"/>
</dbReference>
<dbReference type="EMBL" id="JACBKZ010000006">
    <property type="protein sequence ID" value="KAF5948846.1"/>
    <property type="molecule type" value="Genomic_DNA"/>
</dbReference>
<sequence>MYIRERERERERERGRGGAMAGRRVYGSLKSPATLKVLANLFEHDLDFEFVPVDLDYGEHKNKHFLSMNPFGQVPVYEDGGIKQFGQIIRCMAHEYGKKGDELIYWDAKKQAVVANWIDVEDHHFEPPARKLISELLVKPKKKAEAELAKVLDVYEARLEKSKYLASEKYTIVDLLHLPNLQSLMGTPAKKLIESRPRVSSWCSDILSRPTWAKVLDMQKKAQA</sequence>
<evidence type="ECO:0000256" key="2">
    <source>
        <dbReference type="ARBA" id="ARBA00012452"/>
    </source>
</evidence>
<protein>
    <recommendedName>
        <fullName evidence="2">glutathione transferase</fullName>
        <ecNumber evidence="2">2.5.1.18</ecNumber>
    </recommendedName>
</protein>
<evidence type="ECO:0000259" key="5">
    <source>
        <dbReference type="PROSITE" id="PS50404"/>
    </source>
</evidence>
<proteinExistence type="inferred from homology"/>
<dbReference type="Pfam" id="PF00043">
    <property type="entry name" value="GST_C"/>
    <property type="match status" value="1"/>
</dbReference>
<keyword evidence="8" id="KW-1185">Reference proteome</keyword>
<dbReference type="GO" id="GO:0043295">
    <property type="term" value="F:glutathione binding"/>
    <property type="evidence" value="ECO:0007669"/>
    <property type="project" value="TreeGrafter"/>
</dbReference>
<dbReference type="InterPro" id="IPR004045">
    <property type="entry name" value="Glutathione_S-Trfase_N"/>
</dbReference>
<evidence type="ECO:0000256" key="3">
    <source>
        <dbReference type="ARBA" id="ARBA00022679"/>
    </source>
</evidence>
<dbReference type="EC" id="2.5.1.18" evidence="2"/>
<dbReference type="GO" id="GO:0004364">
    <property type="term" value="F:glutathione transferase activity"/>
    <property type="evidence" value="ECO:0007669"/>
    <property type="project" value="UniProtKB-EC"/>
</dbReference>
<dbReference type="InterPro" id="IPR040079">
    <property type="entry name" value="Glutathione_S-Trfase"/>
</dbReference>
<comment type="catalytic activity">
    <reaction evidence="4">
        <text>RX + glutathione = an S-substituted glutathione + a halide anion + H(+)</text>
        <dbReference type="Rhea" id="RHEA:16437"/>
        <dbReference type="ChEBI" id="CHEBI:15378"/>
        <dbReference type="ChEBI" id="CHEBI:16042"/>
        <dbReference type="ChEBI" id="CHEBI:17792"/>
        <dbReference type="ChEBI" id="CHEBI:57925"/>
        <dbReference type="ChEBI" id="CHEBI:90779"/>
        <dbReference type="EC" id="2.5.1.18"/>
    </reaction>
</comment>
<organism evidence="7 8">
    <name type="scientific">Camellia sinensis</name>
    <name type="common">Tea plant</name>
    <name type="synonym">Thea sinensis</name>
    <dbReference type="NCBI Taxonomy" id="4442"/>
    <lineage>
        <taxon>Eukaryota</taxon>
        <taxon>Viridiplantae</taxon>
        <taxon>Streptophyta</taxon>
        <taxon>Embryophyta</taxon>
        <taxon>Tracheophyta</taxon>
        <taxon>Spermatophyta</taxon>
        <taxon>Magnoliopsida</taxon>
        <taxon>eudicotyledons</taxon>
        <taxon>Gunneridae</taxon>
        <taxon>Pentapetalae</taxon>
        <taxon>asterids</taxon>
        <taxon>Ericales</taxon>
        <taxon>Theaceae</taxon>
        <taxon>Camellia</taxon>
    </lineage>
</organism>
<comment type="caution">
    <text evidence="7">The sequence shown here is derived from an EMBL/GenBank/DDBJ whole genome shotgun (WGS) entry which is preliminary data.</text>
</comment>
<accession>A0A7J7HAP2</accession>
<dbReference type="GO" id="GO:0005737">
    <property type="term" value="C:cytoplasm"/>
    <property type="evidence" value="ECO:0007669"/>
    <property type="project" value="TreeGrafter"/>
</dbReference>
<dbReference type="GO" id="GO:0006749">
    <property type="term" value="P:glutathione metabolic process"/>
    <property type="evidence" value="ECO:0007669"/>
    <property type="project" value="TreeGrafter"/>
</dbReference>
<name>A0A7J7HAP2_CAMSI</name>
<dbReference type="PANTHER" id="PTHR43900">
    <property type="entry name" value="GLUTATHIONE S-TRANSFERASE RHO"/>
    <property type="match status" value="1"/>
</dbReference>
<dbReference type="SUPFAM" id="SSF52833">
    <property type="entry name" value="Thioredoxin-like"/>
    <property type="match status" value="1"/>
</dbReference>
<evidence type="ECO:0000256" key="4">
    <source>
        <dbReference type="ARBA" id="ARBA00047960"/>
    </source>
</evidence>
<evidence type="ECO:0000313" key="8">
    <source>
        <dbReference type="Proteomes" id="UP000593564"/>
    </source>
</evidence>
<keyword evidence="3" id="KW-0808">Transferase</keyword>
<dbReference type="Proteomes" id="UP000593564">
    <property type="component" value="Unassembled WGS sequence"/>
</dbReference>
<feature type="domain" description="GST N-terminal" evidence="5">
    <location>
        <begin position="21"/>
        <end position="100"/>
    </location>
</feature>
<dbReference type="InterPro" id="IPR004046">
    <property type="entry name" value="GST_C"/>
</dbReference>
<dbReference type="Gene3D" id="3.40.30.10">
    <property type="entry name" value="Glutaredoxin"/>
    <property type="match status" value="1"/>
</dbReference>
<dbReference type="PROSITE" id="PS50404">
    <property type="entry name" value="GST_NTER"/>
    <property type="match status" value="1"/>
</dbReference>
<dbReference type="GO" id="GO:0009407">
    <property type="term" value="P:toxin catabolic process"/>
    <property type="evidence" value="ECO:0007669"/>
    <property type="project" value="UniProtKB-ARBA"/>
</dbReference>
<dbReference type="SFLD" id="SFLDG00358">
    <property type="entry name" value="Main_(cytGST)"/>
    <property type="match status" value="1"/>
</dbReference>
<reference evidence="7 8" key="2">
    <citation type="submission" date="2020-07" db="EMBL/GenBank/DDBJ databases">
        <title>Genome assembly of wild tea tree DASZ reveals pedigree and selection history of tea varieties.</title>
        <authorList>
            <person name="Zhang W."/>
        </authorList>
    </citation>
    <scope>NUCLEOTIDE SEQUENCE [LARGE SCALE GENOMIC DNA]</scope>
    <source>
        <strain evidence="8">cv. G240</strain>
        <tissue evidence="7">Leaf</tissue>
    </source>
</reference>
<dbReference type="Gene3D" id="1.20.1050.10">
    <property type="match status" value="1"/>
</dbReference>
<reference evidence="8" key="1">
    <citation type="journal article" date="2020" name="Nat. Commun.">
        <title>Genome assembly of wild tea tree DASZ reveals pedigree and selection history of tea varieties.</title>
        <authorList>
            <person name="Zhang W."/>
            <person name="Zhang Y."/>
            <person name="Qiu H."/>
            <person name="Guo Y."/>
            <person name="Wan H."/>
            <person name="Zhang X."/>
            <person name="Scossa F."/>
            <person name="Alseekh S."/>
            <person name="Zhang Q."/>
            <person name="Wang P."/>
            <person name="Xu L."/>
            <person name="Schmidt M.H."/>
            <person name="Jia X."/>
            <person name="Li D."/>
            <person name="Zhu A."/>
            <person name="Guo F."/>
            <person name="Chen W."/>
            <person name="Ni D."/>
            <person name="Usadel B."/>
            <person name="Fernie A.R."/>
            <person name="Wen W."/>
        </authorList>
    </citation>
    <scope>NUCLEOTIDE SEQUENCE [LARGE SCALE GENOMIC DNA]</scope>
    <source>
        <strain evidence="8">cv. G240</strain>
    </source>
</reference>
<comment type="similarity">
    <text evidence="1">Belongs to the GST superfamily. Phi family.</text>
</comment>
<dbReference type="PROSITE" id="PS50405">
    <property type="entry name" value="GST_CTER"/>
    <property type="match status" value="1"/>
</dbReference>
<dbReference type="PANTHER" id="PTHR43900:SF56">
    <property type="entry name" value="GLUTATHIONE TRANSFERASE"/>
    <property type="match status" value="1"/>
</dbReference>
<gene>
    <name evidence="7" type="ORF">HYC85_014803</name>
</gene>
<dbReference type="SUPFAM" id="SSF47616">
    <property type="entry name" value="GST C-terminal domain-like"/>
    <property type="match status" value="1"/>
</dbReference>
<evidence type="ECO:0000259" key="6">
    <source>
        <dbReference type="PROSITE" id="PS50405"/>
    </source>
</evidence>
<dbReference type="InterPro" id="IPR036249">
    <property type="entry name" value="Thioredoxin-like_sf"/>
</dbReference>
<evidence type="ECO:0000256" key="1">
    <source>
        <dbReference type="ARBA" id="ARBA00010128"/>
    </source>
</evidence>
<feature type="domain" description="GST C-terminal" evidence="6">
    <location>
        <begin position="107"/>
        <end position="224"/>
    </location>
</feature>
<dbReference type="SFLD" id="SFLDS00019">
    <property type="entry name" value="Glutathione_Transferase_(cytos"/>
    <property type="match status" value="1"/>
</dbReference>
<evidence type="ECO:0000313" key="7">
    <source>
        <dbReference type="EMBL" id="KAF5948846.1"/>
    </source>
</evidence>
<dbReference type="InterPro" id="IPR036282">
    <property type="entry name" value="Glutathione-S-Trfase_C_sf"/>
</dbReference>
<dbReference type="FunFam" id="1.20.1050.10:FF:000004">
    <property type="entry name" value="Glutathione S-transferase F2"/>
    <property type="match status" value="1"/>
</dbReference>
<dbReference type="AlphaFoldDB" id="A0A7J7HAP2"/>
<dbReference type="Pfam" id="PF02798">
    <property type="entry name" value="GST_N"/>
    <property type="match status" value="1"/>
</dbReference>